<keyword evidence="2" id="KW-1185">Reference proteome</keyword>
<protein>
    <recommendedName>
        <fullName evidence="3">TAP-like protein</fullName>
    </recommendedName>
</protein>
<sequence length="95" mass="10112">MAAPALVVAGDKDQSFLTTRGPDWSADPYFLAPGPKTLLTLSGAEHSLGGIPGYEARETTDEDPARLELLQQVTTAYLRGESLPDPGDLGRLESK</sequence>
<gene>
    <name evidence="1" type="ORF">SAMN05421748_11054</name>
</gene>
<evidence type="ECO:0000313" key="1">
    <source>
        <dbReference type="EMBL" id="SNY49583.1"/>
    </source>
</evidence>
<evidence type="ECO:0008006" key="3">
    <source>
        <dbReference type="Google" id="ProtNLM"/>
    </source>
</evidence>
<dbReference type="AlphaFoldDB" id="A0A285INZ5"/>
<accession>A0A285INZ5</accession>
<name>A0A285INZ5_9ACTN</name>
<dbReference type="EMBL" id="OBDY01000010">
    <property type="protein sequence ID" value="SNY49583.1"/>
    <property type="molecule type" value="Genomic_DNA"/>
</dbReference>
<proteinExistence type="predicted"/>
<organism evidence="1 2">
    <name type="scientific">Paractinoplanes atraurantiacus</name>
    <dbReference type="NCBI Taxonomy" id="1036182"/>
    <lineage>
        <taxon>Bacteria</taxon>
        <taxon>Bacillati</taxon>
        <taxon>Actinomycetota</taxon>
        <taxon>Actinomycetes</taxon>
        <taxon>Micromonosporales</taxon>
        <taxon>Micromonosporaceae</taxon>
        <taxon>Paractinoplanes</taxon>
    </lineage>
</organism>
<reference evidence="1 2" key="1">
    <citation type="submission" date="2017-09" db="EMBL/GenBank/DDBJ databases">
        <authorList>
            <person name="Ehlers B."/>
            <person name="Leendertz F.H."/>
        </authorList>
    </citation>
    <scope>NUCLEOTIDE SEQUENCE [LARGE SCALE GENOMIC DNA]</scope>
    <source>
        <strain evidence="1 2">CGMCC 4.6857</strain>
    </source>
</reference>
<evidence type="ECO:0000313" key="2">
    <source>
        <dbReference type="Proteomes" id="UP000219612"/>
    </source>
</evidence>
<dbReference type="Proteomes" id="UP000219612">
    <property type="component" value="Unassembled WGS sequence"/>
</dbReference>